<organism evidence="1 2">
    <name type="scientific">Mesobacillus subterraneus</name>
    <dbReference type="NCBI Taxonomy" id="285983"/>
    <lineage>
        <taxon>Bacteria</taxon>
        <taxon>Bacillati</taxon>
        <taxon>Bacillota</taxon>
        <taxon>Bacilli</taxon>
        <taxon>Bacillales</taxon>
        <taxon>Bacillaceae</taxon>
        <taxon>Mesobacillus</taxon>
    </lineage>
</organism>
<dbReference type="EMBL" id="JXIQ01000023">
    <property type="protein sequence ID" value="KIY23218.1"/>
    <property type="molecule type" value="Genomic_DNA"/>
</dbReference>
<comment type="caution">
    <text evidence="1">The sequence shown here is derived from an EMBL/GenBank/DDBJ whole genome shotgun (WGS) entry which is preliminary data.</text>
</comment>
<evidence type="ECO:0000313" key="1">
    <source>
        <dbReference type="EMBL" id="KIY23218.1"/>
    </source>
</evidence>
<dbReference type="PATRIC" id="fig|285983.3.peg.3249"/>
<reference evidence="1 2" key="1">
    <citation type="submission" date="2015-01" db="EMBL/GenBank/DDBJ databases">
        <title>Draft genome sequences of the supercritical CO2 tolerant bacteria Bacillus subterraneus MITOT1 and Bacillus cereus MIT0214.</title>
        <authorList>
            <person name="Peet K.C."/>
            <person name="Thompson J.R."/>
        </authorList>
    </citation>
    <scope>NUCLEOTIDE SEQUENCE [LARGE SCALE GENOMIC DNA]</scope>
    <source>
        <strain evidence="1 2">MITOT1</strain>
    </source>
</reference>
<dbReference type="AlphaFoldDB" id="A0A0D6ZF28"/>
<proteinExistence type="predicted"/>
<accession>A0A0D6ZF28</accession>
<protein>
    <submittedName>
        <fullName evidence="1">Uncharacterized protein</fullName>
    </submittedName>
</protein>
<evidence type="ECO:0000313" key="2">
    <source>
        <dbReference type="Proteomes" id="UP000032512"/>
    </source>
</evidence>
<keyword evidence="2" id="KW-1185">Reference proteome</keyword>
<name>A0A0D6ZF28_9BACI</name>
<sequence>MFFKFVSKRLEEIAANGLPKCWTMSWCWTRIRSYFDRFGGCERKVVKKASRVEIRFLMAVWHGTIGMGFDFVKSLPYFFNEVY</sequence>
<gene>
    <name evidence="1" type="ORF">UB32_04335</name>
</gene>
<dbReference type="Proteomes" id="UP000032512">
    <property type="component" value="Unassembled WGS sequence"/>
</dbReference>